<feature type="non-terminal residue" evidence="2">
    <location>
        <position position="56"/>
    </location>
</feature>
<evidence type="ECO:0000313" key="3">
    <source>
        <dbReference type="Proteomes" id="UP001529510"/>
    </source>
</evidence>
<accession>A0ABD0Q5K4</accession>
<comment type="caution">
    <text evidence="2">The sequence shown here is derived from an EMBL/GenBank/DDBJ whole genome shotgun (WGS) entry which is preliminary data.</text>
</comment>
<sequence length="56" mass="6058">GKVITGDALQDSLPGSQQSTPRRTKSYNEMQNAGIVPTETEDDDEVPEMNSSFTGQ</sequence>
<evidence type="ECO:0000256" key="1">
    <source>
        <dbReference type="SAM" id="MobiDB-lite"/>
    </source>
</evidence>
<dbReference type="Proteomes" id="UP001529510">
    <property type="component" value="Unassembled WGS sequence"/>
</dbReference>
<dbReference type="EMBL" id="JAMKFB020000011">
    <property type="protein sequence ID" value="KAL0181568.1"/>
    <property type="molecule type" value="Genomic_DNA"/>
</dbReference>
<dbReference type="Pfam" id="PF16663">
    <property type="entry name" value="MAGI_u1"/>
    <property type="match status" value="1"/>
</dbReference>
<proteinExistence type="predicted"/>
<name>A0ABD0Q5K4_CIRMR</name>
<keyword evidence="3" id="KW-1185">Reference proteome</keyword>
<reference evidence="2 3" key="1">
    <citation type="submission" date="2024-05" db="EMBL/GenBank/DDBJ databases">
        <title>Genome sequencing and assembly of Indian major carp, Cirrhinus mrigala (Hamilton, 1822).</title>
        <authorList>
            <person name="Mohindra V."/>
            <person name="Chowdhury L.M."/>
            <person name="Lal K."/>
            <person name="Jena J.K."/>
        </authorList>
    </citation>
    <scope>NUCLEOTIDE SEQUENCE [LARGE SCALE GENOMIC DNA]</scope>
    <source>
        <strain evidence="2">CM1030</strain>
        <tissue evidence="2">Blood</tissue>
    </source>
</reference>
<dbReference type="AlphaFoldDB" id="A0ABD0Q5K4"/>
<feature type="non-terminal residue" evidence="2">
    <location>
        <position position="1"/>
    </location>
</feature>
<gene>
    <name evidence="2" type="ORF">M9458_023974</name>
</gene>
<protein>
    <submittedName>
        <fullName evidence="2">Uncharacterized protein</fullName>
    </submittedName>
</protein>
<organism evidence="2 3">
    <name type="scientific">Cirrhinus mrigala</name>
    <name type="common">Mrigala</name>
    <dbReference type="NCBI Taxonomy" id="683832"/>
    <lineage>
        <taxon>Eukaryota</taxon>
        <taxon>Metazoa</taxon>
        <taxon>Chordata</taxon>
        <taxon>Craniata</taxon>
        <taxon>Vertebrata</taxon>
        <taxon>Euteleostomi</taxon>
        <taxon>Actinopterygii</taxon>
        <taxon>Neopterygii</taxon>
        <taxon>Teleostei</taxon>
        <taxon>Ostariophysi</taxon>
        <taxon>Cypriniformes</taxon>
        <taxon>Cyprinidae</taxon>
        <taxon>Labeoninae</taxon>
        <taxon>Labeonini</taxon>
        <taxon>Cirrhinus</taxon>
    </lineage>
</organism>
<evidence type="ECO:0000313" key="2">
    <source>
        <dbReference type="EMBL" id="KAL0181568.1"/>
    </source>
</evidence>
<feature type="compositionally biased region" description="Polar residues" evidence="1">
    <location>
        <begin position="13"/>
        <end position="31"/>
    </location>
</feature>
<feature type="region of interest" description="Disordered" evidence="1">
    <location>
        <begin position="1"/>
        <end position="56"/>
    </location>
</feature>